<dbReference type="NCBIfam" id="TIGR04183">
    <property type="entry name" value="Por_Secre_tail"/>
    <property type="match status" value="1"/>
</dbReference>
<evidence type="ECO:0000259" key="2">
    <source>
        <dbReference type="Pfam" id="PF18962"/>
    </source>
</evidence>
<feature type="signal peptide" evidence="1">
    <location>
        <begin position="1"/>
        <end position="22"/>
    </location>
</feature>
<evidence type="ECO:0000256" key="1">
    <source>
        <dbReference type="SAM" id="SignalP"/>
    </source>
</evidence>
<proteinExistence type="predicted"/>
<gene>
    <name evidence="3" type="ORF">E5K00_11200</name>
</gene>
<dbReference type="Proteomes" id="UP000297549">
    <property type="component" value="Unassembled WGS sequence"/>
</dbReference>
<dbReference type="CDD" id="cd15482">
    <property type="entry name" value="Sialidase_non-viral"/>
    <property type="match status" value="1"/>
</dbReference>
<sequence>MLLPRLFIITLLAGCCSLPGQAQWQQQKAEFGVERATVQDLSIVSPTVVFATSMGVPQGAGYWNFSRTNDGGATWVRGGINATPSNVSVGYAGISAVDANNVWVGVYSQETFFSRLGGGYVFYSRNGGTSWTYQSTAAFAGPDAFLNDLHMFDLDNGVVVGDPNGGSFEVYTTTNGGQQWNRVPAASLPAPITGEYGRVGLLTAVGSSVWFGTDYGRMFYSTNRGLSWQVANTRLPEVKQLAFSDALNGLALYDDAATGTITLSRTRDGGQTWTPFTATGPVYASGLCRVPGSPGAFVSTGFTTRAPGSSVTTDYGQTWTLLDQGTPRGTVAFLDAQTGWAGGLVGGISNNFAGGIYRSTRTVTAAAGAAALSERLLVYPNPATAGVLTVRLPEEVRAEQLTLLNSTGQVVLTHALPTGAARLPIHLNTGKLPPGVYLLRAGTLTRRVVLE</sequence>
<keyword evidence="4" id="KW-1185">Reference proteome</keyword>
<feature type="chain" id="PRO_5021232790" evidence="1">
    <location>
        <begin position="23"/>
        <end position="451"/>
    </location>
</feature>
<dbReference type="SUPFAM" id="SSF110296">
    <property type="entry name" value="Oligoxyloglucan reducing end-specific cellobiohydrolase"/>
    <property type="match status" value="2"/>
</dbReference>
<dbReference type="Gene3D" id="2.130.10.10">
    <property type="entry name" value="YVTN repeat-like/Quinoprotein amine dehydrogenase"/>
    <property type="match status" value="2"/>
</dbReference>
<protein>
    <submittedName>
        <fullName evidence="3">T9SS type A sorting domain-containing protein</fullName>
    </submittedName>
</protein>
<comment type="caution">
    <text evidence="3">The sequence shown here is derived from an EMBL/GenBank/DDBJ whole genome shotgun (WGS) entry which is preliminary data.</text>
</comment>
<name>A0A4Z0Q8G8_9BACT</name>
<dbReference type="InterPro" id="IPR015943">
    <property type="entry name" value="WD40/YVTN_repeat-like_dom_sf"/>
</dbReference>
<dbReference type="InterPro" id="IPR026444">
    <property type="entry name" value="Secre_tail"/>
</dbReference>
<dbReference type="Pfam" id="PF18962">
    <property type="entry name" value="Por_Secre_tail"/>
    <property type="match status" value="1"/>
</dbReference>
<evidence type="ECO:0000313" key="3">
    <source>
        <dbReference type="EMBL" id="TGE25726.1"/>
    </source>
</evidence>
<dbReference type="OrthoDB" id="610388at2"/>
<dbReference type="AlphaFoldDB" id="A0A4Z0Q8G8"/>
<accession>A0A4Z0Q8G8</accession>
<evidence type="ECO:0000313" key="4">
    <source>
        <dbReference type="Proteomes" id="UP000297549"/>
    </source>
</evidence>
<dbReference type="EMBL" id="SRLC01000001">
    <property type="protein sequence ID" value="TGE25726.1"/>
    <property type="molecule type" value="Genomic_DNA"/>
</dbReference>
<keyword evidence="1" id="KW-0732">Signal</keyword>
<reference evidence="3 4" key="1">
    <citation type="submission" date="2019-04" db="EMBL/GenBank/DDBJ databases">
        <authorList>
            <person name="Feng G."/>
            <person name="Zhang J."/>
            <person name="Zhu H."/>
        </authorList>
    </citation>
    <scope>NUCLEOTIDE SEQUENCE [LARGE SCALE GENOMIC DNA]</scope>
    <source>
        <strain evidence="3 4">JCM 31653</strain>
    </source>
</reference>
<feature type="domain" description="Secretion system C-terminal sorting" evidence="2">
    <location>
        <begin position="378"/>
        <end position="443"/>
    </location>
</feature>
<dbReference type="RefSeq" id="WP_135463303.1">
    <property type="nucleotide sequence ID" value="NZ_SRLC01000001.1"/>
</dbReference>
<organism evidence="3 4">
    <name type="scientific">Hymenobacter aquaticus</name>
    <dbReference type="NCBI Taxonomy" id="1867101"/>
    <lineage>
        <taxon>Bacteria</taxon>
        <taxon>Pseudomonadati</taxon>
        <taxon>Bacteroidota</taxon>
        <taxon>Cytophagia</taxon>
        <taxon>Cytophagales</taxon>
        <taxon>Hymenobacteraceae</taxon>
        <taxon>Hymenobacter</taxon>
    </lineage>
</organism>